<feature type="region of interest" description="Disordered" evidence="1">
    <location>
        <begin position="119"/>
        <end position="138"/>
    </location>
</feature>
<evidence type="ECO:0000313" key="2">
    <source>
        <dbReference type="EMBL" id="PJM74170.1"/>
    </source>
</evidence>
<dbReference type="Pfam" id="PF20310">
    <property type="entry name" value="HTH_Tnp_2"/>
    <property type="match status" value="1"/>
</dbReference>
<evidence type="ECO:0000256" key="1">
    <source>
        <dbReference type="SAM" id="MobiDB-lite"/>
    </source>
</evidence>
<feature type="compositionally biased region" description="Polar residues" evidence="1">
    <location>
        <begin position="202"/>
        <end position="215"/>
    </location>
</feature>
<feature type="compositionally biased region" description="Polar residues" evidence="1">
    <location>
        <begin position="1"/>
        <end position="10"/>
    </location>
</feature>
<dbReference type="InterPro" id="IPR046929">
    <property type="entry name" value="HTH_Tnp"/>
</dbReference>
<dbReference type="OrthoDB" id="3231571at2"/>
<dbReference type="AlphaFoldDB" id="A0A2M9HBI0"/>
<reference evidence="2 3" key="1">
    <citation type="submission" date="2017-10" db="EMBL/GenBank/DDBJ databases">
        <title>Draft genome sequences of strains TRE 1, TRE 9, TRE H and TRI 7, isolated from tamarins, belonging to four potential novel Bifidobacterium species.</title>
        <authorList>
            <person name="Mattarelli P."/>
            <person name="Modesto M."/>
            <person name="Puglisi E."/>
            <person name="Morelli L."/>
            <person name="Spezio C."/>
            <person name="Bonetti A."/>
            <person name="Sandri C."/>
        </authorList>
    </citation>
    <scope>NUCLEOTIDE SEQUENCE [LARGE SCALE GENOMIC DNA]</scope>
    <source>
        <strain evidence="3">TRE1</strain>
    </source>
</reference>
<proteinExistence type="predicted"/>
<feature type="region of interest" description="Disordered" evidence="1">
    <location>
        <begin position="188"/>
        <end position="215"/>
    </location>
</feature>
<dbReference type="Proteomes" id="UP000229095">
    <property type="component" value="Unassembled WGS sequence"/>
</dbReference>
<name>A0A2M9HBI0_9BIFI</name>
<dbReference type="EMBL" id="PEBI01000001">
    <property type="protein sequence ID" value="PJM74170.1"/>
    <property type="molecule type" value="Genomic_DNA"/>
</dbReference>
<sequence length="215" mass="23534">MMSGNDSTAVEPTDKSAEKLADEIAEELAEERSGGKNPKKRFTLEQQAYLRSLPAVREVSETRIQYSSEFRRHCVERYRAGASPTELFREAGLSPTLIGAKRIERCIARWKKHPITVEMGADPGSKSTAASASVATSASAVKAKDRAMSWYVPTESGMVPELVISQQSHYIVMLEQRIAELECELAAGKTRHARHTHESKAGAQSETGAPSETVS</sequence>
<feature type="region of interest" description="Disordered" evidence="1">
    <location>
        <begin position="1"/>
        <end position="20"/>
    </location>
</feature>
<gene>
    <name evidence="2" type="ORF">CS006_03300</name>
</gene>
<evidence type="ECO:0000313" key="3">
    <source>
        <dbReference type="Proteomes" id="UP000229095"/>
    </source>
</evidence>
<keyword evidence="3" id="KW-1185">Reference proteome</keyword>
<accession>A0A2M9HBI0</accession>
<protein>
    <submittedName>
        <fullName evidence="2">Uncharacterized protein</fullName>
    </submittedName>
</protein>
<feature type="compositionally biased region" description="Low complexity" evidence="1">
    <location>
        <begin position="125"/>
        <end position="138"/>
    </location>
</feature>
<comment type="caution">
    <text evidence="2">The sequence shown here is derived from an EMBL/GenBank/DDBJ whole genome shotgun (WGS) entry which is preliminary data.</text>
</comment>
<organism evidence="2 3">
    <name type="scientific">Bifidobacterium primatium</name>
    <dbReference type="NCBI Taxonomy" id="2045438"/>
    <lineage>
        <taxon>Bacteria</taxon>
        <taxon>Bacillati</taxon>
        <taxon>Actinomycetota</taxon>
        <taxon>Actinomycetes</taxon>
        <taxon>Bifidobacteriales</taxon>
        <taxon>Bifidobacteriaceae</taxon>
        <taxon>Bifidobacterium</taxon>
    </lineage>
</organism>
<dbReference type="RefSeq" id="WP_100510313.1">
    <property type="nucleotide sequence ID" value="NZ_PEBI01000001.1"/>
</dbReference>